<feature type="transmembrane region" description="Helical" evidence="7">
    <location>
        <begin position="301"/>
        <end position="323"/>
    </location>
</feature>
<evidence type="ECO:0000256" key="2">
    <source>
        <dbReference type="ARBA" id="ARBA00022475"/>
    </source>
</evidence>
<gene>
    <name evidence="9" type="ORF">K0U00_04550</name>
</gene>
<dbReference type="Pfam" id="PF00672">
    <property type="entry name" value="HAMP"/>
    <property type="match status" value="1"/>
</dbReference>
<dbReference type="InterPro" id="IPR003594">
    <property type="entry name" value="HATPase_dom"/>
</dbReference>
<dbReference type="CDD" id="cd06225">
    <property type="entry name" value="HAMP"/>
    <property type="match status" value="1"/>
</dbReference>
<evidence type="ECO:0000256" key="4">
    <source>
        <dbReference type="ARBA" id="ARBA00022679"/>
    </source>
</evidence>
<dbReference type="Proteomes" id="UP001519887">
    <property type="component" value="Unassembled WGS sequence"/>
</dbReference>
<evidence type="ECO:0000256" key="5">
    <source>
        <dbReference type="ARBA" id="ARBA00022777"/>
    </source>
</evidence>
<dbReference type="InterPro" id="IPR010559">
    <property type="entry name" value="Sig_transdc_His_kin_internal"/>
</dbReference>
<keyword evidence="6 7" id="KW-0472">Membrane</keyword>
<keyword evidence="7" id="KW-1133">Transmembrane helix</keyword>
<protein>
    <submittedName>
        <fullName evidence="9">Sensor histidine kinase</fullName>
    </submittedName>
</protein>
<dbReference type="EMBL" id="JAHZIK010000059">
    <property type="protein sequence ID" value="MBW7453303.1"/>
    <property type="molecule type" value="Genomic_DNA"/>
</dbReference>
<dbReference type="PANTHER" id="PTHR34220">
    <property type="entry name" value="SENSOR HISTIDINE KINASE YPDA"/>
    <property type="match status" value="1"/>
</dbReference>
<dbReference type="CDD" id="cd18774">
    <property type="entry name" value="PDC2_HK_sensor"/>
    <property type="match status" value="1"/>
</dbReference>
<evidence type="ECO:0000313" key="9">
    <source>
        <dbReference type="EMBL" id="MBW7453303.1"/>
    </source>
</evidence>
<dbReference type="SUPFAM" id="SSF158472">
    <property type="entry name" value="HAMP domain-like"/>
    <property type="match status" value="1"/>
</dbReference>
<dbReference type="Gene3D" id="3.30.565.10">
    <property type="entry name" value="Histidine kinase-like ATPase, C-terminal domain"/>
    <property type="match status" value="1"/>
</dbReference>
<keyword evidence="4" id="KW-0808">Transferase</keyword>
<evidence type="ECO:0000259" key="8">
    <source>
        <dbReference type="PROSITE" id="PS50885"/>
    </source>
</evidence>
<keyword evidence="2" id="KW-1003">Cell membrane</keyword>
<evidence type="ECO:0000256" key="7">
    <source>
        <dbReference type="SAM" id="Phobius"/>
    </source>
</evidence>
<dbReference type="Pfam" id="PF02518">
    <property type="entry name" value="HATPase_c"/>
    <property type="match status" value="1"/>
</dbReference>
<dbReference type="SMART" id="SM00387">
    <property type="entry name" value="HATPase_c"/>
    <property type="match status" value="1"/>
</dbReference>
<dbReference type="RefSeq" id="WP_210045914.1">
    <property type="nucleotide sequence ID" value="NZ_JBHLVU010000015.1"/>
</dbReference>
<dbReference type="Pfam" id="PF06580">
    <property type="entry name" value="His_kinase"/>
    <property type="match status" value="1"/>
</dbReference>
<dbReference type="PROSITE" id="PS50885">
    <property type="entry name" value="HAMP"/>
    <property type="match status" value="1"/>
</dbReference>
<dbReference type="InterPro" id="IPR050640">
    <property type="entry name" value="Bact_2-comp_sensor_kinase"/>
</dbReference>
<organism evidence="9 10">
    <name type="scientific">Paenibacillus sepulcri</name>
    <dbReference type="NCBI Taxonomy" id="359917"/>
    <lineage>
        <taxon>Bacteria</taxon>
        <taxon>Bacillati</taxon>
        <taxon>Bacillota</taxon>
        <taxon>Bacilli</taxon>
        <taxon>Bacillales</taxon>
        <taxon>Paenibacillaceae</taxon>
        <taxon>Paenibacillus</taxon>
    </lineage>
</organism>
<reference evidence="9 10" key="1">
    <citation type="submission" date="2021-07" db="EMBL/GenBank/DDBJ databases">
        <title>Paenibacillus radiodurans sp. nov., isolated from the southeastern edge of Tengger Desert.</title>
        <authorList>
            <person name="Zhang G."/>
        </authorList>
    </citation>
    <scope>NUCLEOTIDE SEQUENCE [LARGE SCALE GENOMIC DNA]</scope>
    <source>
        <strain evidence="9 10">CCM 7311</strain>
    </source>
</reference>
<keyword evidence="10" id="KW-1185">Reference proteome</keyword>
<comment type="subcellular location">
    <subcellularLocation>
        <location evidence="1">Cell membrane</location>
        <topology evidence="1">Multi-pass membrane protein</topology>
    </subcellularLocation>
</comment>
<feature type="domain" description="HAMP" evidence="8">
    <location>
        <begin position="321"/>
        <end position="373"/>
    </location>
</feature>
<proteinExistence type="predicted"/>
<dbReference type="SMART" id="SM00304">
    <property type="entry name" value="HAMP"/>
    <property type="match status" value="1"/>
</dbReference>
<evidence type="ECO:0000256" key="3">
    <source>
        <dbReference type="ARBA" id="ARBA00022553"/>
    </source>
</evidence>
<dbReference type="InterPro" id="IPR036890">
    <property type="entry name" value="HATPase_C_sf"/>
</dbReference>
<keyword evidence="7" id="KW-0812">Transmembrane</keyword>
<name>A0ABS7BXD2_9BACL</name>
<keyword evidence="3" id="KW-0597">Phosphoprotein</keyword>
<dbReference type="Gene3D" id="3.30.450.20">
    <property type="entry name" value="PAS domain"/>
    <property type="match status" value="1"/>
</dbReference>
<accession>A0ABS7BXD2</accession>
<dbReference type="GO" id="GO:0016301">
    <property type="term" value="F:kinase activity"/>
    <property type="evidence" value="ECO:0007669"/>
    <property type="project" value="UniProtKB-KW"/>
</dbReference>
<keyword evidence="5 9" id="KW-0418">Kinase</keyword>
<dbReference type="SUPFAM" id="SSF55874">
    <property type="entry name" value="ATPase domain of HSP90 chaperone/DNA topoisomerase II/histidine kinase"/>
    <property type="match status" value="1"/>
</dbReference>
<sequence length="595" mass="67842">MKPMRSLYHKLLYDMKLRHKILLSYLVLIVIPLGLFQWLASDKMSGLLEQHIYYSAKQGFEQTFSFLSYKLDKMAETTDVIVVNGPVVQAMEDSARSTVNRQLDDYTSLKQFLRALQNKDVSRVALYVPDDLIYASDHQNFYPLVLGPDSECLRKMKTEKMAYLWCTPSELGYETGTSDGHIYLTRYIRHSNNYLLPVARVSLEIDNTTIQTILNGANVVKDSVSYLVSSDDRIIVSSVSKTDLIHLPNLPVPDSEFQSASVHIGDRYYLYHSIPSSHWAMVTSIPLQEIVSGSAKLKYDLYLWVVAIATIAYLFAFWLAHSITRRISQLIRRLRNIEKGGLIALNRMGGKDEIGELVHTYNLMIHRIEQMNQEQFKLGQEVKNAELKALQSQINPHFLYNTLDLINWMAARGMQRDIHRIIKALSRFYKLSLNNGKDMITIRDELSHISFYMEIQNMRFENKISFRIDVHEDVMAYIIPKITLQPIVENAIYHGILERASRTGEIVVTGRKEGSDLIICVKDDGIGMKEEQLLGIARGETLSGSGSGYGVKNVKLRISQRFGDAYGLVFRSVEGVETTVEIHIPAVHSVDLTEC</sequence>
<comment type="caution">
    <text evidence="9">The sequence shown here is derived from an EMBL/GenBank/DDBJ whole genome shotgun (WGS) entry which is preliminary data.</text>
</comment>
<dbReference type="Gene3D" id="1.10.287.130">
    <property type="match status" value="1"/>
</dbReference>
<evidence type="ECO:0000256" key="6">
    <source>
        <dbReference type="ARBA" id="ARBA00023136"/>
    </source>
</evidence>
<dbReference type="InterPro" id="IPR003660">
    <property type="entry name" value="HAMP_dom"/>
</dbReference>
<feature type="transmembrane region" description="Helical" evidence="7">
    <location>
        <begin position="21"/>
        <end position="40"/>
    </location>
</feature>
<dbReference type="PANTHER" id="PTHR34220:SF7">
    <property type="entry name" value="SENSOR HISTIDINE KINASE YPDA"/>
    <property type="match status" value="1"/>
</dbReference>
<evidence type="ECO:0000256" key="1">
    <source>
        <dbReference type="ARBA" id="ARBA00004651"/>
    </source>
</evidence>
<evidence type="ECO:0000313" key="10">
    <source>
        <dbReference type="Proteomes" id="UP001519887"/>
    </source>
</evidence>